<dbReference type="GO" id="GO:0012505">
    <property type="term" value="C:endomembrane system"/>
    <property type="evidence" value="ECO:0007669"/>
    <property type="project" value="TreeGrafter"/>
</dbReference>
<dbReference type="PANTHER" id="PTHR10281">
    <property type="entry name" value="MEMBRANE-ASSOCIATED PROGESTERONE RECEPTOR COMPONENT-RELATED"/>
    <property type="match status" value="1"/>
</dbReference>
<dbReference type="SMART" id="SM01117">
    <property type="entry name" value="Cyt-b5"/>
    <property type="match status" value="1"/>
</dbReference>
<keyword evidence="3" id="KW-1185">Reference proteome</keyword>
<dbReference type="RefSeq" id="XP_030386487.1">
    <property type="nucleotide sequence ID" value="XM_030530627.1"/>
</dbReference>
<reference evidence="4" key="1">
    <citation type="submission" date="2025-08" db="UniProtKB">
        <authorList>
            <consortium name="RefSeq"/>
        </authorList>
    </citation>
    <scope>IDENTIFICATION</scope>
    <source>
        <strain evidence="4">11010-0011.00</strain>
        <tissue evidence="4">Whole body</tissue>
    </source>
</reference>
<dbReference type="Proteomes" id="UP000504634">
    <property type="component" value="Unplaced"/>
</dbReference>
<dbReference type="Gene3D" id="3.10.120.10">
    <property type="entry name" value="Cytochrome b5-like heme/steroid binding domain"/>
    <property type="match status" value="1"/>
</dbReference>
<dbReference type="GO" id="GO:0016020">
    <property type="term" value="C:membrane"/>
    <property type="evidence" value="ECO:0007669"/>
    <property type="project" value="TreeGrafter"/>
</dbReference>
<feature type="domain" description="Cytochrome b5 heme-binding" evidence="2">
    <location>
        <begin position="65"/>
        <end position="162"/>
    </location>
</feature>
<evidence type="ECO:0000256" key="1">
    <source>
        <dbReference type="ARBA" id="ARBA00038357"/>
    </source>
</evidence>
<accession>A0A6J2UH62</accession>
<dbReference type="InterPro" id="IPR001199">
    <property type="entry name" value="Cyt_B5-like_heme/steroid-bd"/>
</dbReference>
<organism evidence="3 4">
    <name type="scientific">Drosophila lebanonensis</name>
    <name type="common">Fruit fly</name>
    <name type="synonym">Scaptodrosophila lebanonensis</name>
    <dbReference type="NCBI Taxonomy" id="7225"/>
    <lineage>
        <taxon>Eukaryota</taxon>
        <taxon>Metazoa</taxon>
        <taxon>Ecdysozoa</taxon>
        <taxon>Arthropoda</taxon>
        <taxon>Hexapoda</taxon>
        <taxon>Insecta</taxon>
        <taxon>Pterygota</taxon>
        <taxon>Neoptera</taxon>
        <taxon>Endopterygota</taxon>
        <taxon>Diptera</taxon>
        <taxon>Brachycera</taxon>
        <taxon>Muscomorpha</taxon>
        <taxon>Ephydroidea</taxon>
        <taxon>Drosophilidae</taxon>
        <taxon>Scaptodrosophila</taxon>
    </lineage>
</organism>
<dbReference type="Pfam" id="PF00173">
    <property type="entry name" value="Cyt-b5"/>
    <property type="match status" value="1"/>
</dbReference>
<proteinExistence type="inferred from homology"/>
<evidence type="ECO:0000313" key="3">
    <source>
        <dbReference type="Proteomes" id="UP000504634"/>
    </source>
</evidence>
<evidence type="ECO:0000313" key="4">
    <source>
        <dbReference type="RefSeq" id="XP_030386487.1"/>
    </source>
</evidence>
<dbReference type="AlphaFoldDB" id="A0A6J2UH62"/>
<dbReference type="OrthoDB" id="10257697at2759"/>
<sequence length="288" mass="32524">MLEFFKKSFKVQLSLVFLAVIAGIYRTEIVLLLKNIVGQYLPTTTSAAHEGESVAVEFTQSDQLFTPAQLAKFNGENGAPIYLALLGAVFDVTRGVKHYGPGCSYNYFVGRDASVSFISGEFDHYDPTTADDVLSLKPEDLLGLDNWKQFYVKDYVYKGKVIGRFYDEHGAKTSYHHKYLALLDQAQIAKAQVEQLRTKYPDCNIEWSEEKGTRVWCTPTSGGGQARDWTGYPRKLYSRGNKKYHCACVPEDELRDLDAATTKAAHGDAMFKPYNNCEPRAHECFYRV</sequence>
<gene>
    <name evidence="4" type="primary">LOC115633233</name>
</gene>
<dbReference type="InterPro" id="IPR050577">
    <property type="entry name" value="MAPR/NEUFC/NENF-like"/>
</dbReference>
<dbReference type="InterPro" id="IPR036400">
    <property type="entry name" value="Cyt_B5-like_heme/steroid_sf"/>
</dbReference>
<dbReference type="GeneID" id="115633233"/>
<comment type="similarity">
    <text evidence="1">Belongs to the cytochrome b5 family. MAPR subfamily.</text>
</comment>
<name>A0A6J2UH62_DROLE</name>
<dbReference type="PANTHER" id="PTHR10281:SF4">
    <property type="entry name" value="NEUFERRICIN"/>
    <property type="match status" value="1"/>
</dbReference>
<evidence type="ECO:0000259" key="2">
    <source>
        <dbReference type="SMART" id="SM01117"/>
    </source>
</evidence>
<protein>
    <submittedName>
        <fullName evidence="4">Neuferricin homolog</fullName>
    </submittedName>
</protein>
<dbReference type="SUPFAM" id="SSF55856">
    <property type="entry name" value="Cytochrome b5-like heme/steroid binding domain"/>
    <property type="match status" value="1"/>
</dbReference>